<accession>A0ABT6UP99</accession>
<dbReference type="Proteomes" id="UP001229025">
    <property type="component" value="Unassembled WGS sequence"/>
</dbReference>
<proteinExistence type="predicted"/>
<organism evidence="1 2">
    <name type="scientific">Cobetia amphilecti</name>
    <dbReference type="NCBI Taxonomy" id="1055104"/>
    <lineage>
        <taxon>Bacteria</taxon>
        <taxon>Pseudomonadati</taxon>
        <taxon>Pseudomonadota</taxon>
        <taxon>Gammaproteobacteria</taxon>
        <taxon>Oceanospirillales</taxon>
        <taxon>Halomonadaceae</taxon>
        <taxon>Cobetia</taxon>
    </lineage>
</organism>
<comment type="caution">
    <text evidence="1">The sequence shown here is derived from an EMBL/GenBank/DDBJ whole genome shotgun (WGS) entry which is preliminary data.</text>
</comment>
<reference evidence="2" key="2">
    <citation type="submission" date="2023-07" db="EMBL/GenBank/DDBJ databases">
        <title>Genome-based characterization of strain KMM 296 and proposal for reclassification of Cobetia litoralis and Cobetia pacifica, and emended description of the species Cobetia amphilecti and Cobetia marina.</title>
        <authorList>
            <person name="Balabanova L."/>
            <person name="Nedashkovskaya O."/>
        </authorList>
    </citation>
    <scope>NUCLEOTIDE SEQUENCE [LARGE SCALE GENOMIC DNA]</scope>
    <source>
        <strain evidence="2">NRIC 0815</strain>
    </source>
</reference>
<reference evidence="1 2" key="1">
    <citation type="submission" date="2023-04" db="EMBL/GenBank/DDBJ databases">
        <authorList>
            <person name="Otstavnykh N."/>
            <person name="Seitkalieva A."/>
            <person name="Bystritskaya E."/>
        </authorList>
    </citation>
    <scope>NUCLEOTIDE SEQUENCE [LARGE SCALE GENOMIC DNA]</scope>
    <source>
        <strain evidence="1 2">NRIC 0815</strain>
    </source>
</reference>
<dbReference type="EMBL" id="JASCSA010000006">
    <property type="protein sequence ID" value="MDI5884531.1"/>
    <property type="molecule type" value="Genomic_DNA"/>
</dbReference>
<dbReference type="RefSeq" id="WP_284726801.1">
    <property type="nucleotide sequence ID" value="NZ_JASCSA010000006.1"/>
</dbReference>
<sequence>MTFMRNNLPKSYTSYDELTVCSNKILGGGHIMSIGDVLPLIIGAGDKPQIWLQAASDSQSKNFISIVENSVSKHPAIDIIELSGVITVKLQGKAILSVKSTSEKSAVVELMDFRLIGFNIYGDSTSLKVGGSTFSGNTMSGGGVLIGLG</sequence>
<keyword evidence="2" id="KW-1185">Reference proteome</keyword>
<evidence type="ECO:0000313" key="1">
    <source>
        <dbReference type="EMBL" id="MDI5884531.1"/>
    </source>
</evidence>
<gene>
    <name evidence="1" type="ORF">QLT01_09210</name>
</gene>
<protein>
    <submittedName>
        <fullName evidence="1">Uncharacterized protein</fullName>
    </submittedName>
</protein>
<evidence type="ECO:0000313" key="2">
    <source>
        <dbReference type="Proteomes" id="UP001229025"/>
    </source>
</evidence>
<name>A0ABT6UP99_9GAMM</name>